<organism evidence="1 2">
    <name type="scientific">Clostridium felsineum</name>
    <dbReference type="NCBI Taxonomy" id="36839"/>
    <lineage>
        <taxon>Bacteria</taxon>
        <taxon>Bacillati</taxon>
        <taxon>Bacillota</taxon>
        <taxon>Clostridia</taxon>
        <taxon>Eubacteriales</taxon>
        <taxon>Clostridiaceae</taxon>
        <taxon>Clostridium</taxon>
    </lineage>
</organism>
<protein>
    <submittedName>
        <fullName evidence="1">Uncharacterized protein</fullName>
    </submittedName>
</protein>
<reference evidence="1 2" key="1">
    <citation type="submission" date="2022-04" db="EMBL/GenBank/DDBJ databases">
        <title>Genome sequence of C. roseum typestrain.</title>
        <authorList>
            <person name="Poehlein A."/>
            <person name="Schoch T."/>
            <person name="Duerre P."/>
            <person name="Daniel R."/>
        </authorList>
    </citation>
    <scope>NUCLEOTIDE SEQUENCE [LARGE SCALE GENOMIC DNA]</scope>
    <source>
        <strain evidence="1 2">DSM 7320</strain>
    </source>
</reference>
<dbReference type="RefSeq" id="WP_077834249.1">
    <property type="nucleotide sequence ID" value="NZ_CP096983.1"/>
</dbReference>
<dbReference type="AlphaFoldDB" id="A0A1S8LL85"/>
<dbReference type="KEGG" id="crw:CROST_027330"/>
<keyword evidence="2" id="KW-1185">Reference proteome</keyword>
<name>A0A1S8LL85_9CLOT</name>
<evidence type="ECO:0000313" key="2">
    <source>
        <dbReference type="Proteomes" id="UP000190951"/>
    </source>
</evidence>
<evidence type="ECO:0000313" key="1">
    <source>
        <dbReference type="EMBL" id="URZ12016.1"/>
    </source>
</evidence>
<gene>
    <name evidence="1" type="ORF">CROST_027330</name>
</gene>
<dbReference type="EMBL" id="CP096983">
    <property type="protein sequence ID" value="URZ12016.1"/>
    <property type="molecule type" value="Genomic_DNA"/>
</dbReference>
<dbReference type="Proteomes" id="UP000190951">
    <property type="component" value="Chromosome"/>
</dbReference>
<sequence>MNKKHIESKFSSDIEDYIDGVEKINTCKNKEYNELFKLGKTLANKDFSKKVNKSYVYEKCLENINKKKGEDNMKKSNILMKAAAAAVVFVVAGAAFMQTSFAKDFSEKILKQISVGRISAVKVQVEESVKNKGAVPENLKGKLFDKNGKAITKLTKENKDQLYTKDGEKISDFSNGKIVTVKERDESRHIITDVKDVNKYTCFKVTLPAYLPSGYKFDRAVLYKDNKGNFNNNKYITMYFKNPKKSNEMFLQERLSCEETKYSMAGDDDIKKIKINNVNAILSGGRSIDWEYNKCLYGLILKGVSVNELEKIAESIK</sequence>
<dbReference type="STRING" id="84029.CROST_05320"/>
<proteinExistence type="predicted"/>
<accession>A0A1S8LL85</accession>